<protein>
    <submittedName>
        <fullName evidence="1">Uncharacterized protein</fullName>
    </submittedName>
</protein>
<organism evidence="1 2">
    <name type="scientific">Tilletiopsis washingtonensis</name>
    <dbReference type="NCBI Taxonomy" id="58919"/>
    <lineage>
        <taxon>Eukaryota</taxon>
        <taxon>Fungi</taxon>
        <taxon>Dikarya</taxon>
        <taxon>Basidiomycota</taxon>
        <taxon>Ustilaginomycotina</taxon>
        <taxon>Exobasidiomycetes</taxon>
        <taxon>Entylomatales</taxon>
        <taxon>Entylomatales incertae sedis</taxon>
        <taxon>Tilletiopsis</taxon>
    </lineage>
</organism>
<dbReference type="EMBL" id="KZ819305">
    <property type="protein sequence ID" value="PWN95316.1"/>
    <property type="molecule type" value="Genomic_DNA"/>
</dbReference>
<dbReference type="AlphaFoldDB" id="A0A316Z1T1"/>
<gene>
    <name evidence="1" type="ORF">FA09DRAFT_146975</name>
</gene>
<dbReference type="GeneID" id="37266705"/>
<evidence type="ECO:0000313" key="1">
    <source>
        <dbReference type="EMBL" id="PWN95316.1"/>
    </source>
</evidence>
<accession>A0A316Z1T1</accession>
<reference evidence="1 2" key="1">
    <citation type="journal article" date="2018" name="Mol. Biol. Evol.">
        <title>Broad Genomic Sampling Reveals a Smut Pathogenic Ancestry of the Fungal Clade Ustilaginomycotina.</title>
        <authorList>
            <person name="Kijpornyongpan T."/>
            <person name="Mondo S.J."/>
            <person name="Barry K."/>
            <person name="Sandor L."/>
            <person name="Lee J."/>
            <person name="Lipzen A."/>
            <person name="Pangilinan J."/>
            <person name="LaButti K."/>
            <person name="Hainaut M."/>
            <person name="Henrissat B."/>
            <person name="Grigoriev I.V."/>
            <person name="Spatafora J.W."/>
            <person name="Aime M.C."/>
        </authorList>
    </citation>
    <scope>NUCLEOTIDE SEQUENCE [LARGE SCALE GENOMIC DNA]</scope>
    <source>
        <strain evidence="1 2">MCA 4186</strain>
    </source>
</reference>
<proteinExistence type="predicted"/>
<dbReference type="RefSeq" id="XP_025595595.1">
    <property type="nucleotide sequence ID" value="XM_025739159.1"/>
</dbReference>
<sequence length="139" mass="14970">MEEEAWCCCSCSASGIGRGEGRERSGLSIRASILRQRRPDLSGDESGKRSVLLLALALHLCSLPAAPEPPLLPLHAALLSHSVSCPQGRSRPHHFIVLLRAGKQPRPLRPVHVAHESASDLRLCPACTKPVAYLSGRSE</sequence>
<name>A0A316Z1T1_9BASI</name>
<dbReference type="Proteomes" id="UP000245946">
    <property type="component" value="Unassembled WGS sequence"/>
</dbReference>
<keyword evidence="2" id="KW-1185">Reference proteome</keyword>
<evidence type="ECO:0000313" key="2">
    <source>
        <dbReference type="Proteomes" id="UP000245946"/>
    </source>
</evidence>